<dbReference type="EMBL" id="JBHSAW010000010">
    <property type="protein sequence ID" value="MFC4096692.1"/>
    <property type="molecule type" value="Genomic_DNA"/>
</dbReference>
<name>A0ABV8JP98_9FLAO</name>
<dbReference type="RefSeq" id="WP_192461442.1">
    <property type="nucleotide sequence ID" value="NZ_JACYFJ010000002.1"/>
</dbReference>
<keyword evidence="2" id="KW-1185">Reference proteome</keyword>
<comment type="caution">
    <text evidence="1">The sequence shown here is derived from an EMBL/GenBank/DDBJ whole genome shotgun (WGS) entry which is preliminary data.</text>
</comment>
<evidence type="ECO:0000313" key="1">
    <source>
        <dbReference type="EMBL" id="MFC4096692.1"/>
    </source>
</evidence>
<dbReference type="GO" id="GO:0016787">
    <property type="term" value="F:hydrolase activity"/>
    <property type="evidence" value="ECO:0007669"/>
    <property type="project" value="UniProtKB-KW"/>
</dbReference>
<keyword evidence="1" id="KW-0378">Hydrolase</keyword>
<organism evidence="1 2">
    <name type="scientific">Euzebyella saccharophila</name>
    <dbReference type="NCBI Taxonomy" id="679664"/>
    <lineage>
        <taxon>Bacteria</taxon>
        <taxon>Pseudomonadati</taxon>
        <taxon>Bacteroidota</taxon>
        <taxon>Flavobacteriia</taxon>
        <taxon>Flavobacteriales</taxon>
        <taxon>Flavobacteriaceae</taxon>
        <taxon>Euzebyella</taxon>
    </lineage>
</organism>
<evidence type="ECO:0000313" key="2">
    <source>
        <dbReference type="Proteomes" id="UP001595814"/>
    </source>
</evidence>
<gene>
    <name evidence="1" type="ORF">ACFOUT_12460</name>
</gene>
<accession>A0ABV8JP98</accession>
<dbReference type="InterPro" id="IPR023296">
    <property type="entry name" value="Glyco_hydro_beta-prop_sf"/>
</dbReference>
<dbReference type="SUPFAM" id="SSF75005">
    <property type="entry name" value="Arabinanase/levansucrase/invertase"/>
    <property type="match status" value="2"/>
</dbReference>
<dbReference type="Proteomes" id="UP001595814">
    <property type="component" value="Unassembled WGS sequence"/>
</dbReference>
<dbReference type="CDD" id="cd08994">
    <property type="entry name" value="GH43_62_32_68_117_130-like"/>
    <property type="match status" value="1"/>
</dbReference>
<proteinExistence type="predicted"/>
<sequence>MFKNQPSTYLSIVILFTTLLVEAQKSNLQVEPHPIDAVEKDSLLMGPSVLNDPHRFIWGASVLKGNDEKYHMLYNTWHSGDSIPKFSDSWVLYSEIAYAVSDYPDRDFKFQKIVLKGRKAVGDTLAWDAQVVTNPHLKEFNGTYYLYYVGGRDPGNGPEIVKGQLNKRNRVQQTLRIGVIAFDSFEDLTFGNFRRPQNPLLAPRTRVKADNIVMPSPEGTVALPDNVIVVNPSVVYRETDGKYLMYFKGNLYDPHWRGVHGLALSDHPEGPFTPLDDFVFDFRQQDGRIASAEDPYVWYHKSTARFYAIVKDFSGKITGKEPGLALIISDNGLHWQKAEQPLFMKKQVGLISGETITLNRLERPQLLIDENDVPFVLYAAASIVNINPRTDGKSFNLQIPLKVEHDNMLLKKQ</sequence>
<reference evidence="2" key="1">
    <citation type="journal article" date="2019" name="Int. J. Syst. Evol. Microbiol.">
        <title>The Global Catalogue of Microorganisms (GCM) 10K type strain sequencing project: providing services to taxonomists for standard genome sequencing and annotation.</title>
        <authorList>
            <consortium name="The Broad Institute Genomics Platform"/>
            <consortium name="The Broad Institute Genome Sequencing Center for Infectious Disease"/>
            <person name="Wu L."/>
            <person name="Ma J."/>
        </authorList>
    </citation>
    <scope>NUCLEOTIDE SEQUENCE [LARGE SCALE GENOMIC DNA]</scope>
    <source>
        <strain evidence="2">CECT 7477</strain>
    </source>
</reference>
<protein>
    <submittedName>
        <fullName evidence="1">Glycoside hydrolase family protein</fullName>
    </submittedName>
</protein>
<dbReference type="Gene3D" id="2.115.10.20">
    <property type="entry name" value="Glycosyl hydrolase domain, family 43"/>
    <property type="match status" value="1"/>
</dbReference>